<feature type="domain" description="Alanine racemase C-terminal" evidence="9">
    <location>
        <begin position="243"/>
        <end position="371"/>
    </location>
</feature>
<evidence type="ECO:0000256" key="1">
    <source>
        <dbReference type="ARBA" id="ARBA00000316"/>
    </source>
</evidence>
<dbReference type="InterPro" id="IPR011079">
    <property type="entry name" value="Ala_racemase_C"/>
</dbReference>
<dbReference type="InterPro" id="IPR000821">
    <property type="entry name" value="Ala_racemase"/>
</dbReference>
<dbReference type="OrthoDB" id="9813814at2"/>
<dbReference type="PRINTS" id="PR00992">
    <property type="entry name" value="ALARACEMASE"/>
</dbReference>
<evidence type="ECO:0000256" key="6">
    <source>
        <dbReference type="ARBA" id="ARBA00023235"/>
    </source>
</evidence>
<dbReference type="Proteomes" id="UP000244898">
    <property type="component" value="Unassembled WGS sequence"/>
</dbReference>
<dbReference type="PANTHER" id="PTHR30511">
    <property type="entry name" value="ALANINE RACEMASE"/>
    <property type="match status" value="1"/>
</dbReference>
<evidence type="ECO:0000256" key="7">
    <source>
        <dbReference type="PIRSR" id="PIRSR600821-50"/>
    </source>
</evidence>
<comment type="similarity">
    <text evidence="3">Belongs to the alanine racemase family.</text>
</comment>
<dbReference type="InterPro" id="IPR009006">
    <property type="entry name" value="Ala_racemase/Decarboxylase_C"/>
</dbReference>
<accession>A0A2R8C5G1</accession>
<dbReference type="GO" id="GO:0030170">
    <property type="term" value="F:pyridoxal phosphate binding"/>
    <property type="evidence" value="ECO:0007669"/>
    <property type="project" value="TreeGrafter"/>
</dbReference>
<reference evidence="11" key="1">
    <citation type="submission" date="2018-03" db="EMBL/GenBank/DDBJ databases">
        <authorList>
            <person name="Rodrigo-Torres L."/>
            <person name="Arahal R. D."/>
            <person name="Lucena T."/>
        </authorList>
    </citation>
    <scope>NUCLEOTIDE SEQUENCE [LARGE SCALE GENOMIC DNA]</scope>
    <source>
        <strain evidence="11">CECT 7615</strain>
    </source>
</reference>
<proteinExistence type="inferred from homology"/>
<dbReference type="RefSeq" id="WP_108785947.1">
    <property type="nucleotide sequence ID" value="NZ_ONZG01000002.1"/>
</dbReference>
<feature type="binding site" evidence="8">
    <location>
        <position position="312"/>
    </location>
    <ligand>
        <name>substrate</name>
    </ligand>
</feature>
<dbReference type="InterPro" id="IPR020622">
    <property type="entry name" value="Ala_racemase_pyridoxalP-BS"/>
</dbReference>
<dbReference type="GO" id="GO:0008784">
    <property type="term" value="F:alanine racemase activity"/>
    <property type="evidence" value="ECO:0007669"/>
    <property type="project" value="UniProtKB-EC"/>
</dbReference>
<protein>
    <recommendedName>
        <fullName evidence="4">alanine racemase</fullName>
        <ecNumber evidence="4">5.1.1.1</ecNumber>
    </recommendedName>
</protein>
<dbReference type="Gene3D" id="3.20.20.10">
    <property type="entry name" value="Alanine racemase"/>
    <property type="match status" value="1"/>
</dbReference>
<dbReference type="Pfam" id="PF01168">
    <property type="entry name" value="Ala_racemase_N"/>
    <property type="match status" value="1"/>
</dbReference>
<keyword evidence="6 10" id="KW-0413">Isomerase</keyword>
<dbReference type="PANTHER" id="PTHR30511:SF0">
    <property type="entry name" value="ALANINE RACEMASE, CATABOLIC-RELATED"/>
    <property type="match status" value="1"/>
</dbReference>
<evidence type="ECO:0000256" key="5">
    <source>
        <dbReference type="ARBA" id="ARBA00022898"/>
    </source>
</evidence>
<evidence type="ECO:0000256" key="8">
    <source>
        <dbReference type="PIRSR" id="PIRSR600821-52"/>
    </source>
</evidence>
<dbReference type="GO" id="GO:0005829">
    <property type="term" value="C:cytosol"/>
    <property type="evidence" value="ECO:0007669"/>
    <property type="project" value="TreeGrafter"/>
</dbReference>
<dbReference type="EMBL" id="ONZG01000002">
    <property type="protein sequence ID" value="SPJ27694.1"/>
    <property type="molecule type" value="Genomic_DNA"/>
</dbReference>
<evidence type="ECO:0000313" key="10">
    <source>
        <dbReference type="EMBL" id="SPJ27694.1"/>
    </source>
</evidence>
<evidence type="ECO:0000313" key="11">
    <source>
        <dbReference type="Proteomes" id="UP000244898"/>
    </source>
</evidence>
<comment type="catalytic activity">
    <reaction evidence="1">
        <text>L-alanine = D-alanine</text>
        <dbReference type="Rhea" id="RHEA:20249"/>
        <dbReference type="ChEBI" id="CHEBI:57416"/>
        <dbReference type="ChEBI" id="CHEBI:57972"/>
        <dbReference type="EC" id="5.1.1.1"/>
    </reaction>
</comment>
<feature type="modified residue" description="N6-(pyridoxal phosphate)lysine" evidence="7">
    <location>
        <position position="39"/>
    </location>
</feature>
<evidence type="ECO:0000256" key="2">
    <source>
        <dbReference type="ARBA" id="ARBA00001933"/>
    </source>
</evidence>
<dbReference type="SUPFAM" id="SSF50621">
    <property type="entry name" value="Alanine racemase C-terminal domain-like"/>
    <property type="match status" value="1"/>
</dbReference>
<dbReference type="SUPFAM" id="SSF51419">
    <property type="entry name" value="PLP-binding barrel"/>
    <property type="match status" value="1"/>
</dbReference>
<dbReference type="GO" id="GO:0030632">
    <property type="term" value="P:D-alanine biosynthetic process"/>
    <property type="evidence" value="ECO:0007669"/>
    <property type="project" value="TreeGrafter"/>
</dbReference>
<dbReference type="Gene3D" id="2.40.37.10">
    <property type="entry name" value="Lyase, Ornithine Decarboxylase, Chain A, domain 1"/>
    <property type="match status" value="1"/>
</dbReference>
<dbReference type="EC" id="5.1.1.1" evidence="4"/>
<keyword evidence="5 7" id="KW-0663">Pyridoxal phosphate</keyword>
<gene>
    <name evidence="10" type="primary">alr2</name>
    <name evidence="10" type="ORF">TRM7615_01185</name>
</gene>
<comment type="cofactor">
    <cofactor evidence="2 7">
        <name>pyridoxal 5'-phosphate</name>
        <dbReference type="ChEBI" id="CHEBI:597326"/>
    </cofactor>
</comment>
<sequence length="371" mass="40505">MRNGSATSWCTIHRDRISRNLDLARGLVPDGRTFCAVLKADAYGHGIAQVVPLIREQGVETVGITSNAEAHAVRDAGFDGTLIRLRAATLQEIEGALDDRVEEQVTSVTTARQLRALMDAGKLRTGVHLALNAAGMSRDALEISSADGQNTCHKILATLGTEIHGICSHFPSNEPAHLRQSADQFQRHTAWVFENSDLKRSETLVHVGSSLTLISDVDVATDMYRCGAILYGILRPDLGFRPTMDLEARIVSLQDYPQGMTVGYDRACRLDRNCRLACISIGYENGFRRVAHESSAVAIRDTLAPVLGKISMNAIVADVTGIKDIAVGDTVGVFGEGDVTSILPETAETQFRTIMADLYTDWGQRNHRVYR</sequence>
<evidence type="ECO:0000259" key="9">
    <source>
        <dbReference type="SMART" id="SM01005"/>
    </source>
</evidence>
<evidence type="ECO:0000256" key="3">
    <source>
        <dbReference type="ARBA" id="ARBA00007880"/>
    </source>
</evidence>
<organism evidence="10 11">
    <name type="scientific">Falsiruegeria mediterranea M17</name>
    <dbReference type="NCBI Taxonomy" id="1200281"/>
    <lineage>
        <taxon>Bacteria</taxon>
        <taxon>Pseudomonadati</taxon>
        <taxon>Pseudomonadota</taxon>
        <taxon>Alphaproteobacteria</taxon>
        <taxon>Rhodobacterales</taxon>
        <taxon>Roseobacteraceae</taxon>
        <taxon>Falsiruegeria</taxon>
    </lineage>
</organism>
<name>A0A2R8C5G1_9RHOB</name>
<keyword evidence="11" id="KW-1185">Reference proteome</keyword>
<dbReference type="AlphaFoldDB" id="A0A2R8C5G1"/>
<dbReference type="Pfam" id="PF00842">
    <property type="entry name" value="Ala_racemase_C"/>
    <property type="match status" value="1"/>
</dbReference>
<dbReference type="PROSITE" id="PS00395">
    <property type="entry name" value="ALANINE_RACEMASE"/>
    <property type="match status" value="1"/>
</dbReference>
<dbReference type="SMART" id="SM01005">
    <property type="entry name" value="Ala_racemase_C"/>
    <property type="match status" value="1"/>
</dbReference>
<dbReference type="InterPro" id="IPR029066">
    <property type="entry name" value="PLP-binding_barrel"/>
</dbReference>
<dbReference type="InterPro" id="IPR001608">
    <property type="entry name" value="Ala_racemase_N"/>
</dbReference>
<feature type="binding site" evidence="8">
    <location>
        <position position="138"/>
    </location>
    <ligand>
        <name>substrate</name>
    </ligand>
</feature>
<evidence type="ECO:0000256" key="4">
    <source>
        <dbReference type="ARBA" id="ARBA00013089"/>
    </source>
</evidence>